<evidence type="ECO:0000256" key="2">
    <source>
        <dbReference type="SAM" id="SignalP"/>
    </source>
</evidence>
<evidence type="ECO:0008006" key="5">
    <source>
        <dbReference type="Google" id="ProtNLM"/>
    </source>
</evidence>
<accession>A0A8I0EXU3</accession>
<dbReference type="PROSITE" id="PS51257">
    <property type="entry name" value="PROKAR_LIPOPROTEIN"/>
    <property type="match status" value="1"/>
</dbReference>
<feature type="chain" id="PRO_5039679817" description="LppX_LprAFG lipoprotein" evidence="2">
    <location>
        <begin position="19"/>
        <end position="280"/>
    </location>
</feature>
<gene>
    <name evidence="3" type="ORF">IBG24_13780</name>
</gene>
<dbReference type="Gene3D" id="2.50.20.20">
    <property type="match status" value="1"/>
</dbReference>
<dbReference type="Proteomes" id="UP000620591">
    <property type="component" value="Unassembled WGS sequence"/>
</dbReference>
<evidence type="ECO:0000256" key="1">
    <source>
        <dbReference type="SAM" id="MobiDB-lite"/>
    </source>
</evidence>
<dbReference type="InterPro" id="IPR029046">
    <property type="entry name" value="LolA/LolB/LppX"/>
</dbReference>
<feature type="signal peptide" evidence="2">
    <location>
        <begin position="1"/>
        <end position="18"/>
    </location>
</feature>
<sequence>MRKSLAILPAATLLVLSAACGGSGGDDATPAAATASASPSAAVEPAADSPAELTRDNFVERIGAAQAKAGSTHLQMSTDANGRSLSLDGDVQLGEDVQDARTRLTMDVGQMAMELRMVDGVAYLNLGAMSQGKFVKVDLTDPKNPLARQYGSLTGQIDPTEQLKTFRSALVEFENQGDGGTVDGVETTKLRLVLDTTKVMKKQPAGSAGSKASVPEQIEYTLLVGSDDLMRQMTMDFGVDPVTIDWSKWGEPVEVEAPPKSEITDSSALTPLAGLGAARS</sequence>
<organism evidence="3 4">
    <name type="scientific">Aeromicrobium senzhongii</name>
    <dbReference type="NCBI Taxonomy" id="2663859"/>
    <lineage>
        <taxon>Bacteria</taxon>
        <taxon>Bacillati</taxon>
        <taxon>Actinomycetota</taxon>
        <taxon>Actinomycetes</taxon>
        <taxon>Propionibacteriales</taxon>
        <taxon>Nocardioidaceae</taxon>
        <taxon>Aeromicrobium</taxon>
    </lineage>
</organism>
<name>A0A8I0EXU3_9ACTN</name>
<comment type="caution">
    <text evidence="3">The sequence shown here is derived from an EMBL/GenBank/DDBJ whole genome shotgun (WGS) entry which is preliminary data.</text>
</comment>
<dbReference type="EMBL" id="JACTVM010000004">
    <property type="protein sequence ID" value="MBC9227382.1"/>
    <property type="molecule type" value="Genomic_DNA"/>
</dbReference>
<dbReference type="AlphaFoldDB" id="A0A8I0EXU3"/>
<dbReference type="SUPFAM" id="SSF89392">
    <property type="entry name" value="Prokaryotic lipoproteins and lipoprotein localization factors"/>
    <property type="match status" value="1"/>
</dbReference>
<protein>
    <recommendedName>
        <fullName evidence="5">LppX_LprAFG lipoprotein</fullName>
    </recommendedName>
</protein>
<reference evidence="3" key="1">
    <citation type="submission" date="2020-09" db="EMBL/GenBank/DDBJ databases">
        <title>Novel species in genus Aeromicrobium.</title>
        <authorList>
            <person name="Zhang G."/>
        </authorList>
    </citation>
    <scope>NUCLEOTIDE SEQUENCE</scope>
    <source>
        <strain evidence="3">Zg-636</strain>
    </source>
</reference>
<proteinExistence type="predicted"/>
<keyword evidence="2" id="KW-0732">Signal</keyword>
<evidence type="ECO:0000313" key="3">
    <source>
        <dbReference type="EMBL" id="MBC9227382.1"/>
    </source>
</evidence>
<feature type="region of interest" description="Disordered" evidence="1">
    <location>
        <begin position="25"/>
        <end position="49"/>
    </location>
</feature>
<dbReference type="RefSeq" id="WP_187769908.1">
    <property type="nucleotide sequence ID" value="NZ_JACTVM010000004.1"/>
</dbReference>
<feature type="compositionally biased region" description="Low complexity" evidence="1">
    <location>
        <begin position="26"/>
        <end position="49"/>
    </location>
</feature>
<evidence type="ECO:0000313" key="4">
    <source>
        <dbReference type="Proteomes" id="UP000620591"/>
    </source>
</evidence>
<feature type="region of interest" description="Disordered" evidence="1">
    <location>
        <begin position="255"/>
        <end position="280"/>
    </location>
</feature>